<dbReference type="AlphaFoldDB" id="A0A068VK88"/>
<dbReference type="FunCoup" id="A0A068VK88">
    <property type="interactions" value="503"/>
</dbReference>
<evidence type="ECO:0000256" key="3">
    <source>
        <dbReference type="ARBA" id="ARBA00022448"/>
    </source>
</evidence>
<evidence type="ECO:0000256" key="9">
    <source>
        <dbReference type="ARBA" id="ARBA00023136"/>
    </source>
</evidence>
<feature type="transmembrane region" description="Helical" evidence="10">
    <location>
        <begin position="6"/>
        <end position="30"/>
    </location>
</feature>
<evidence type="ECO:0000313" key="11">
    <source>
        <dbReference type="EMBL" id="CDP21121.1"/>
    </source>
</evidence>
<evidence type="ECO:0000256" key="5">
    <source>
        <dbReference type="ARBA" id="ARBA00022597"/>
    </source>
</evidence>
<evidence type="ECO:0000256" key="2">
    <source>
        <dbReference type="ARBA" id="ARBA00007809"/>
    </source>
</evidence>
<keyword evidence="3 10" id="KW-0813">Transport</keyword>
<evidence type="ECO:0000256" key="1">
    <source>
        <dbReference type="ARBA" id="ARBA00004651"/>
    </source>
</evidence>
<feature type="transmembrane region" description="Helical" evidence="10">
    <location>
        <begin position="100"/>
        <end position="122"/>
    </location>
</feature>
<sequence>MAQLAFIFGLLGNIVSFMVYLAPLPTFYSIYKKKSTEGFQSVPYVVGLFSAMLRIYYAFLKPDTTLRITINSVGCFFQTVYLCYYLFYAPRRARIQTAKLLALLVVMGFGSIILLTQLLSTGKTRARIVGWIGLVLSLCVFVAPLAIVRQVILTKSVEYMPFLPSFFLTLSAIMWFFYGFLRQDYNIAIPNILGFFFGILQMVLYLIYKNAKKAVEQKLPEIQNQVIVLEEHKLPELQEQVIEVVKLSALVRPEIVSVISAQLNNENGMVKKITEPSS</sequence>
<keyword evidence="5 10" id="KW-0762">Sugar transport</keyword>
<evidence type="ECO:0000256" key="8">
    <source>
        <dbReference type="ARBA" id="ARBA00022989"/>
    </source>
</evidence>
<comment type="similarity">
    <text evidence="2 10">Belongs to the SWEET sugar transporter family.</text>
</comment>
<dbReference type="PANTHER" id="PTHR10791:SF22">
    <property type="entry name" value="BIDIRECTIONAL SUGAR TRANSPORTER SWEET11"/>
    <property type="match status" value="1"/>
</dbReference>
<keyword evidence="6 10" id="KW-0812">Transmembrane</keyword>
<dbReference type="PhylomeDB" id="A0A068VK88"/>
<dbReference type="PANTHER" id="PTHR10791">
    <property type="entry name" value="RAG1-ACTIVATING PROTEIN 1"/>
    <property type="match status" value="1"/>
</dbReference>
<name>A0A068VK88_COFCA</name>
<protein>
    <recommendedName>
        <fullName evidence="10">Bidirectional sugar transporter SWEET</fullName>
    </recommendedName>
</protein>
<dbReference type="FunFam" id="1.20.1280.290:FF:000003">
    <property type="entry name" value="Bidirectional sugar transporter SWEET"/>
    <property type="match status" value="1"/>
</dbReference>
<keyword evidence="12" id="KW-1185">Reference proteome</keyword>
<proteinExistence type="inferred from homology"/>
<dbReference type="Proteomes" id="UP000295252">
    <property type="component" value="Unassembled WGS sequence"/>
</dbReference>
<comment type="function">
    <text evidence="10">Mediates both low-affinity uptake and efflux of sugar across the membrane.</text>
</comment>
<keyword evidence="9 10" id="KW-0472">Membrane</keyword>
<keyword evidence="4" id="KW-1003">Cell membrane</keyword>
<dbReference type="InParanoid" id="A0A068VK88"/>
<evidence type="ECO:0000256" key="6">
    <source>
        <dbReference type="ARBA" id="ARBA00022692"/>
    </source>
</evidence>
<gene>
    <name evidence="11" type="ORF">GSCOC_T00012727001</name>
</gene>
<evidence type="ECO:0000256" key="7">
    <source>
        <dbReference type="ARBA" id="ARBA00022737"/>
    </source>
</evidence>
<feature type="transmembrane region" description="Helical" evidence="10">
    <location>
        <begin position="42"/>
        <end position="60"/>
    </location>
</feature>
<dbReference type="Gramene" id="CDP21121">
    <property type="protein sequence ID" value="CDP21121"/>
    <property type="gene ID" value="GSCOC_T00012727001"/>
</dbReference>
<dbReference type="EMBL" id="HG741639">
    <property type="protein sequence ID" value="CDP21121.1"/>
    <property type="molecule type" value="Genomic_DNA"/>
</dbReference>
<dbReference type="GO" id="GO:0051119">
    <property type="term" value="F:sugar transmembrane transporter activity"/>
    <property type="evidence" value="ECO:0007669"/>
    <property type="project" value="InterPro"/>
</dbReference>
<accession>A0A068VK88</accession>
<dbReference type="GO" id="GO:0005886">
    <property type="term" value="C:plasma membrane"/>
    <property type="evidence" value="ECO:0007669"/>
    <property type="project" value="UniProtKB-SubCell"/>
</dbReference>
<organism evidence="11 12">
    <name type="scientific">Coffea canephora</name>
    <name type="common">Robusta coffee</name>
    <dbReference type="NCBI Taxonomy" id="49390"/>
    <lineage>
        <taxon>Eukaryota</taxon>
        <taxon>Viridiplantae</taxon>
        <taxon>Streptophyta</taxon>
        <taxon>Embryophyta</taxon>
        <taxon>Tracheophyta</taxon>
        <taxon>Spermatophyta</taxon>
        <taxon>Magnoliopsida</taxon>
        <taxon>eudicotyledons</taxon>
        <taxon>Gunneridae</taxon>
        <taxon>Pentapetalae</taxon>
        <taxon>asterids</taxon>
        <taxon>lamiids</taxon>
        <taxon>Gentianales</taxon>
        <taxon>Rubiaceae</taxon>
        <taxon>Ixoroideae</taxon>
        <taxon>Gardenieae complex</taxon>
        <taxon>Bertiereae - Coffeeae clade</taxon>
        <taxon>Coffeeae</taxon>
        <taxon>Coffea</taxon>
    </lineage>
</organism>
<feature type="transmembrane region" description="Helical" evidence="10">
    <location>
        <begin position="66"/>
        <end position="88"/>
    </location>
</feature>
<dbReference type="Gene3D" id="1.20.1280.290">
    <property type="match status" value="2"/>
</dbReference>
<dbReference type="OrthoDB" id="409725at2759"/>
<feature type="transmembrane region" description="Helical" evidence="10">
    <location>
        <begin position="160"/>
        <end position="181"/>
    </location>
</feature>
<keyword evidence="7" id="KW-0677">Repeat</keyword>
<dbReference type="InterPro" id="IPR047664">
    <property type="entry name" value="SWEET"/>
</dbReference>
<feature type="transmembrane region" description="Helical" evidence="10">
    <location>
        <begin position="187"/>
        <end position="208"/>
    </location>
</feature>
<dbReference type="OMA" id="VIINEDM"/>
<comment type="subcellular location">
    <subcellularLocation>
        <location evidence="1 10">Cell membrane</location>
        <topology evidence="1 10">Multi-pass membrane protein</topology>
    </subcellularLocation>
</comment>
<dbReference type="InterPro" id="IPR004316">
    <property type="entry name" value="SWEET_rpt"/>
</dbReference>
<evidence type="ECO:0000256" key="10">
    <source>
        <dbReference type="RuleBase" id="RU910715"/>
    </source>
</evidence>
<dbReference type="Pfam" id="PF03083">
    <property type="entry name" value="MtN3_slv"/>
    <property type="match status" value="2"/>
</dbReference>
<evidence type="ECO:0000313" key="12">
    <source>
        <dbReference type="Proteomes" id="UP000295252"/>
    </source>
</evidence>
<keyword evidence="8 10" id="KW-1133">Transmembrane helix</keyword>
<reference evidence="12" key="1">
    <citation type="journal article" date="2014" name="Science">
        <title>The coffee genome provides insight into the convergent evolution of caffeine biosynthesis.</title>
        <authorList>
            <person name="Denoeud F."/>
            <person name="Carretero-Paulet L."/>
            <person name="Dereeper A."/>
            <person name="Droc G."/>
            <person name="Guyot R."/>
            <person name="Pietrella M."/>
            <person name="Zheng C."/>
            <person name="Alberti A."/>
            <person name="Anthony F."/>
            <person name="Aprea G."/>
            <person name="Aury J.M."/>
            <person name="Bento P."/>
            <person name="Bernard M."/>
            <person name="Bocs S."/>
            <person name="Campa C."/>
            <person name="Cenci A."/>
            <person name="Combes M.C."/>
            <person name="Crouzillat D."/>
            <person name="Da Silva C."/>
            <person name="Daddiego L."/>
            <person name="De Bellis F."/>
            <person name="Dussert S."/>
            <person name="Garsmeur O."/>
            <person name="Gayraud T."/>
            <person name="Guignon V."/>
            <person name="Jahn K."/>
            <person name="Jamilloux V."/>
            <person name="Joet T."/>
            <person name="Labadie K."/>
            <person name="Lan T."/>
            <person name="Leclercq J."/>
            <person name="Lepelley M."/>
            <person name="Leroy T."/>
            <person name="Li L.T."/>
            <person name="Librado P."/>
            <person name="Lopez L."/>
            <person name="Munoz A."/>
            <person name="Noel B."/>
            <person name="Pallavicini A."/>
            <person name="Perrotta G."/>
            <person name="Poncet V."/>
            <person name="Pot D."/>
            <person name="Priyono X."/>
            <person name="Rigoreau M."/>
            <person name="Rouard M."/>
            <person name="Rozas J."/>
            <person name="Tranchant-Dubreuil C."/>
            <person name="VanBuren R."/>
            <person name="Zhang Q."/>
            <person name="Andrade A.C."/>
            <person name="Argout X."/>
            <person name="Bertrand B."/>
            <person name="de Kochko A."/>
            <person name="Graziosi G."/>
            <person name="Henry R.J."/>
            <person name="Jayarama X."/>
            <person name="Ming R."/>
            <person name="Nagai C."/>
            <person name="Rounsley S."/>
            <person name="Sankoff D."/>
            <person name="Giuliano G."/>
            <person name="Albert V.A."/>
            <person name="Wincker P."/>
            <person name="Lashermes P."/>
        </authorList>
    </citation>
    <scope>NUCLEOTIDE SEQUENCE [LARGE SCALE GENOMIC DNA]</scope>
    <source>
        <strain evidence="12">cv. DH200-94</strain>
    </source>
</reference>
<evidence type="ECO:0000256" key="4">
    <source>
        <dbReference type="ARBA" id="ARBA00022475"/>
    </source>
</evidence>
<feature type="transmembrane region" description="Helical" evidence="10">
    <location>
        <begin position="128"/>
        <end position="148"/>
    </location>
</feature>
<dbReference type="FunFam" id="1.20.1280.290:FF:000001">
    <property type="entry name" value="Bidirectional sugar transporter SWEET"/>
    <property type="match status" value="1"/>
</dbReference>